<comment type="subcellular location">
    <subcellularLocation>
        <location evidence="1">Cell membrane</location>
        <topology evidence="1">Multi-pass membrane protein</topology>
    </subcellularLocation>
</comment>
<feature type="transmembrane region" description="Helical" evidence="5">
    <location>
        <begin position="264"/>
        <end position="281"/>
    </location>
</feature>
<gene>
    <name evidence="7" type="ORF">BCF44_11574</name>
</gene>
<reference evidence="7 8" key="1">
    <citation type="submission" date="2018-08" db="EMBL/GenBank/DDBJ databases">
        <title>Genomic Encyclopedia of Archaeal and Bacterial Type Strains, Phase II (KMG-II): from individual species to whole genera.</title>
        <authorList>
            <person name="Goeker M."/>
        </authorList>
    </citation>
    <scope>NUCLEOTIDE SEQUENCE [LARGE SCALE GENOMIC DNA]</scope>
    <source>
        <strain evidence="7 8">DSM 45791</strain>
    </source>
</reference>
<dbReference type="RefSeq" id="WP_116179228.1">
    <property type="nucleotide sequence ID" value="NZ_CP144375.1"/>
</dbReference>
<keyword evidence="8" id="KW-1185">Reference proteome</keyword>
<feature type="transmembrane region" description="Helical" evidence="5">
    <location>
        <begin position="287"/>
        <end position="312"/>
    </location>
</feature>
<dbReference type="PROSITE" id="PS50850">
    <property type="entry name" value="MFS"/>
    <property type="match status" value="1"/>
</dbReference>
<evidence type="ECO:0000259" key="6">
    <source>
        <dbReference type="PROSITE" id="PS50850"/>
    </source>
</evidence>
<dbReference type="PANTHER" id="PTHR23531:SF1">
    <property type="entry name" value="QUINOLENE RESISTANCE PROTEIN NORA"/>
    <property type="match status" value="1"/>
</dbReference>
<dbReference type="AlphaFoldDB" id="A0A3E0H2G3"/>
<dbReference type="EMBL" id="QUNO01000015">
    <property type="protein sequence ID" value="REH37070.1"/>
    <property type="molecule type" value="Genomic_DNA"/>
</dbReference>
<keyword evidence="3 5" id="KW-1133">Transmembrane helix</keyword>
<dbReference type="InterPro" id="IPR020846">
    <property type="entry name" value="MFS_dom"/>
</dbReference>
<feature type="transmembrane region" description="Helical" evidence="5">
    <location>
        <begin position="324"/>
        <end position="344"/>
    </location>
</feature>
<sequence>MTTDLAARPALLSRALLLRFVSIFGASVGFALPLSVVPLYAKQSGAGFVTVALLLATVACELVTPALIRVVGYRWSLALGLILLGAPTFLLTVGNDMWLIVAVNIVRGAGFAIAVVAGGAVTAVLIPSERRGEGLAVVGLVSGVPSMLALPAGVWAAARWGFDPVFIATGVAPLLALLSLPGLPRKAPVREPHSLVDGLRHAPIMRPATIFAVSTAATGVLVTFLPLATAPGIAAAALLAQPAAATATRLIAGRLGDRFGAGRLLGPGILLTAIGMAAIAMTDSPAAVIGGALVFGAGFGVMQNASQALMYARVPAGGEGSVSAIWNAAYDLGMAAGALAAGLVVAEVGYPAIFLLTAAATLPALALVRRDRRP</sequence>
<dbReference type="InterPro" id="IPR011701">
    <property type="entry name" value="MFS"/>
</dbReference>
<feature type="transmembrane region" description="Helical" evidence="5">
    <location>
        <begin position="350"/>
        <end position="368"/>
    </location>
</feature>
<accession>A0A3E0H2G3</accession>
<feature type="transmembrane region" description="Helical" evidence="5">
    <location>
        <begin position="135"/>
        <end position="158"/>
    </location>
</feature>
<dbReference type="SUPFAM" id="SSF103473">
    <property type="entry name" value="MFS general substrate transporter"/>
    <property type="match status" value="1"/>
</dbReference>
<evidence type="ECO:0000256" key="3">
    <source>
        <dbReference type="ARBA" id="ARBA00022989"/>
    </source>
</evidence>
<evidence type="ECO:0000256" key="2">
    <source>
        <dbReference type="ARBA" id="ARBA00022692"/>
    </source>
</evidence>
<dbReference type="GO" id="GO:0005886">
    <property type="term" value="C:plasma membrane"/>
    <property type="evidence" value="ECO:0007669"/>
    <property type="project" value="UniProtKB-SubCell"/>
</dbReference>
<evidence type="ECO:0000256" key="1">
    <source>
        <dbReference type="ARBA" id="ARBA00004651"/>
    </source>
</evidence>
<keyword evidence="4 5" id="KW-0472">Membrane</keyword>
<feature type="transmembrane region" description="Helical" evidence="5">
    <location>
        <begin position="75"/>
        <end position="93"/>
    </location>
</feature>
<dbReference type="OrthoDB" id="5189108at2"/>
<feature type="transmembrane region" description="Helical" evidence="5">
    <location>
        <begin position="46"/>
        <end position="68"/>
    </location>
</feature>
<keyword evidence="2 5" id="KW-0812">Transmembrane</keyword>
<feature type="transmembrane region" description="Helical" evidence="5">
    <location>
        <begin position="16"/>
        <end position="40"/>
    </location>
</feature>
<organism evidence="7 8">
    <name type="scientific">Kutzneria buriramensis</name>
    <dbReference type="NCBI Taxonomy" id="1045776"/>
    <lineage>
        <taxon>Bacteria</taxon>
        <taxon>Bacillati</taxon>
        <taxon>Actinomycetota</taxon>
        <taxon>Actinomycetes</taxon>
        <taxon>Pseudonocardiales</taxon>
        <taxon>Pseudonocardiaceae</taxon>
        <taxon>Kutzneria</taxon>
    </lineage>
</organism>
<proteinExistence type="predicted"/>
<feature type="transmembrane region" description="Helical" evidence="5">
    <location>
        <begin position="105"/>
        <end position="126"/>
    </location>
</feature>
<dbReference type="Gene3D" id="1.20.1250.20">
    <property type="entry name" value="MFS general substrate transporter like domains"/>
    <property type="match status" value="1"/>
</dbReference>
<protein>
    <submittedName>
        <fullName evidence="7">Putative MFS family arabinose efflux permease</fullName>
    </submittedName>
</protein>
<evidence type="ECO:0000256" key="5">
    <source>
        <dbReference type="SAM" id="Phobius"/>
    </source>
</evidence>
<dbReference type="PANTHER" id="PTHR23531">
    <property type="entry name" value="QUINOLENE RESISTANCE PROTEIN NORA"/>
    <property type="match status" value="1"/>
</dbReference>
<evidence type="ECO:0000313" key="7">
    <source>
        <dbReference type="EMBL" id="REH37070.1"/>
    </source>
</evidence>
<dbReference type="InterPro" id="IPR052714">
    <property type="entry name" value="MFS_Exporter"/>
</dbReference>
<evidence type="ECO:0000313" key="8">
    <source>
        <dbReference type="Proteomes" id="UP000256269"/>
    </source>
</evidence>
<comment type="caution">
    <text evidence="7">The sequence shown here is derived from an EMBL/GenBank/DDBJ whole genome shotgun (WGS) entry which is preliminary data.</text>
</comment>
<dbReference type="Proteomes" id="UP000256269">
    <property type="component" value="Unassembled WGS sequence"/>
</dbReference>
<evidence type="ECO:0000256" key="4">
    <source>
        <dbReference type="ARBA" id="ARBA00023136"/>
    </source>
</evidence>
<feature type="domain" description="Major facilitator superfamily (MFS) profile" evidence="6">
    <location>
        <begin position="165"/>
        <end position="374"/>
    </location>
</feature>
<name>A0A3E0H2G3_9PSEU</name>
<dbReference type="InterPro" id="IPR036259">
    <property type="entry name" value="MFS_trans_sf"/>
</dbReference>
<dbReference type="GO" id="GO:0022857">
    <property type="term" value="F:transmembrane transporter activity"/>
    <property type="evidence" value="ECO:0007669"/>
    <property type="project" value="InterPro"/>
</dbReference>
<dbReference type="Pfam" id="PF07690">
    <property type="entry name" value="MFS_1"/>
    <property type="match status" value="1"/>
</dbReference>